<dbReference type="Proteomes" id="UP000054937">
    <property type="component" value="Unassembled WGS sequence"/>
</dbReference>
<protein>
    <submittedName>
        <fullName evidence="4">Ribonuclease H-like domain</fullName>
    </submittedName>
</protein>
<keyword evidence="1" id="KW-0862">Zinc</keyword>
<gene>
    <name evidence="4" type="ORF">PPERSA_05322</name>
</gene>
<evidence type="ECO:0000259" key="3">
    <source>
        <dbReference type="PROSITE" id="PS50103"/>
    </source>
</evidence>
<dbReference type="EMBL" id="LDAU01000042">
    <property type="protein sequence ID" value="KRX09930.1"/>
    <property type="molecule type" value="Genomic_DNA"/>
</dbReference>
<dbReference type="CDD" id="cd06141">
    <property type="entry name" value="WRN_exo"/>
    <property type="match status" value="1"/>
</dbReference>
<accession>A0A0V0R6F7</accession>
<keyword evidence="1" id="KW-0479">Metal-binding</keyword>
<name>A0A0V0R6F7_PSEPJ</name>
<dbReference type="InterPro" id="IPR052408">
    <property type="entry name" value="Exonuclease_MUT-7-like"/>
</dbReference>
<comment type="caution">
    <text evidence="4">The sequence shown here is derived from an EMBL/GenBank/DDBJ whole genome shotgun (WGS) entry which is preliminary data.</text>
</comment>
<dbReference type="PROSITE" id="PS50103">
    <property type="entry name" value="ZF_C3H1"/>
    <property type="match status" value="1"/>
</dbReference>
<feature type="domain" description="C3H1-type" evidence="3">
    <location>
        <begin position="26"/>
        <end position="52"/>
    </location>
</feature>
<reference evidence="4 5" key="1">
    <citation type="journal article" date="2015" name="Sci. Rep.">
        <title>Genome of the facultative scuticociliatosis pathogen Pseudocohnilembus persalinus provides insight into its virulence through horizontal gene transfer.</title>
        <authorList>
            <person name="Xiong J."/>
            <person name="Wang G."/>
            <person name="Cheng J."/>
            <person name="Tian M."/>
            <person name="Pan X."/>
            <person name="Warren A."/>
            <person name="Jiang C."/>
            <person name="Yuan D."/>
            <person name="Miao W."/>
        </authorList>
    </citation>
    <scope>NUCLEOTIDE SEQUENCE [LARGE SCALE GENOMIC DNA]</scope>
    <source>
        <strain evidence="4">36N120E</strain>
    </source>
</reference>
<feature type="compositionally biased region" description="Polar residues" evidence="2">
    <location>
        <begin position="102"/>
        <end position="115"/>
    </location>
</feature>
<feature type="region of interest" description="Disordered" evidence="2">
    <location>
        <begin position="51"/>
        <end position="138"/>
    </location>
</feature>
<feature type="zinc finger region" description="C3H1-type" evidence="1">
    <location>
        <begin position="26"/>
        <end position="52"/>
    </location>
</feature>
<evidence type="ECO:0000256" key="1">
    <source>
        <dbReference type="PROSITE-ProRule" id="PRU00723"/>
    </source>
</evidence>
<dbReference type="SUPFAM" id="SSF53098">
    <property type="entry name" value="Ribonuclease H-like"/>
    <property type="match status" value="1"/>
</dbReference>
<dbReference type="GO" id="GO:0006139">
    <property type="term" value="P:nucleobase-containing compound metabolic process"/>
    <property type="evidence" value="ECO:0007669"/>
    <property type="project" value="InterPro"/>
</dbReference>
<dbReference type="InterPro" id="IPR036397">
    <property type="entry name" value="RNaseH_sf"/>
</dbReference>
<dbReference type="AlphaFoldDB" id="A0A0V0R6F7"/>
<proteinExistence type="predicted"/>
<dbReference type="GO" id="GO:0003676">
    <property type="term" value="F:nucleic acid binding"/>
    <property type="evidence" value="ECO:0007669"/>
    <property type="project" value="InterPro"/>
</dbReference>
<dbReference type="GO" id="GO:0008270">
    <property type="term" value="F:zinc ion binding"/>
    <property type="evidence" value="ECO:0007669"/>
    <property type="project" value="UniProtKB-KW"/>
</dbReference>
<sequence length="703" mass="83200">MEQNFNQGNYQEQGQGNQIFTNKQNQNGQKICKFGENCKYKFFNCRFSHPEQLDSQQSGRSNNSNQSQNNRGNTGNGRQQGYQQRRNQGQQYLQSQNNNGNTQERNYLNKQDNYGNNKFANFNKNKFQDKRNQKSENGGSLFEVKKLENGEFQVNLMNKCEFQGQCQNLLGLCKNFHQQTYILKDDEIKQVFQLVKEKELQRKQKIVEALKSKQPKNFQEVQKQFLNLWFMVDYRVWESLVDILQLKEQIEVRNINQQIMNKMRAKEIGCDEAYQFYKINKLTQQEKRDFINELIKQRKISRAKSYAVEFGFDPQKDFEHIQYQAGIGFIGYNLKEVKKENDFQQISQRIQHMETIYNSDQKQNFYYLQSLGKFFLKEQPDLVFSQFKRFEIKFKLNQVDIMELFTNQNYAQKQQQISDYQKSNYNYLENQFLENKDVFGPGEEVAGFAAQGTYFNMGIDGGINEKNVYFIYELQSEQFQYADKTLRNSQLLGFDSESCVGFESGLALIQISTEKEVFIFDIISIKKQDEVQQNKFRDLMSFLFEEESVLIVGQTIFGDMKSLKKDLGLANDIDFKGVVDISDVFFQCFSNETKHGLAFICEKFLTNKKLSKIEQCSGWHQRPLRKSQIHYASLDAYICIRLWQEAKKQFPDLDINLHIRDVKKHETIMDQKKQNRNQKQFQQIMEENKINIEGDETNEIEEE</sequence>
<dbReference type="PANTHER" id="PTHR47765">
    <property type="entry name" value="3'-5' EXONUCLEASE DOMAIN-CONTAINING PROTEIN"/>
    <property type="match status" value="1"/>
</dbReference>
<evidence type="ECO:0000313" key="4">
    <source>
        <dbReference type="EMBL" id="KRX09930.1"/>
    </source>
</evidence>
<keyword evidence="1" id="KW-0863">Zinc-finger</keyword>
<feature type="compositionally biased region" description="Low complexity" evidence="2">
    <location>
        <begin position="116"/>
        <end position="125"/>
    </location>
</feature>
<dbReference type="SMART" id="SM00474">
    <property type="entry name" value="35EXOc"/>
    <property type="match status" value="1"/>
</dbReference>
<evidence type="ECO:0000256" key="2">
    <source>
        <dbReference type="SAM" id="MobiDB-lite"/>
    </source>
</evidence>
<feature type="compositionally biased region" description="Low complexity" evidence="2">
    <location>
        <begin position="55"/>
        <end position="101"/>
    </location>
</feature>
<keyword evidence="5" id="KW-1185">Reference proteome</keyword>
<dbReference type="PANTHER" id="PTHR47765:SF2">
    <property type="entry name" value="EXONUCLEASE MUT-7 HOMOLOG"/>
    <property type="match status" value="1"/>
</dbReference>
<evidence type="ECO:0000313" key="5">
    <source>
        <dbReference type="Proteomes" id="UP000054937"/>
    </source>
</evidence>
<dbReference type="InterPro" id="IPR000571">
    <property type="entry name" value="Znf_CCCH"/>
</dbReference>
<organism evidence="4 5">
    <name type="scientific">Pseudocohnilembus persalinus</name>
    <name type="common">Ciliate</name>
    <dbReference type="NCBI Taxonomy" id="266149"/>
    <lineage>
        <taxon>Eukaryota</taxon>
        <taxon>Sar</taxon>
        <taxon>Alveolata</taxon>
        <taxon>Ciliophora</taxon>
        <taxon>Intramacronucleata</taxon>
        <taxon>Oligohymenophorea</taxon>
        <taxon>Scuticociliatia</taxon>
        <taxon>Philasterida</taxon>
        <taxon>Pseudocohnilembidae</taxon>
        <taxon>Pseudocohnilembus</taxon>
    </lineage>
</organism>
<dbReference type="InterPro" id="IPR012337">
    <property type="entry name" value="RNaseH-like_sf"/>
</dbReference>
<dbReference type="InParanoid" id="A0A0V0R6F7"/>
<dbReference type="InterPro" id="IPR002562">
    <property type="entry name" value="3'-5'_exonuclease_dom"/>
</dbReference>
<dbReference type="Gene3D" id="3.30.420.10">
    <property type="entry name" value="Ribonuclease H-like superfamily/Ribonuclease H"/>
    <property type="match status" value="1"/>
</dbReference>
<dbReference type="Pfam" id="PF01612">
    <property type="entry name" value="DNA_pol_A_exo1"/>
    <property type="match status" value="1"/>
</dbReference>
<dbReference type="GO" id="GO:0008408">
    <property type="term" value="F:3'-5' exonuclease activity"/>
    <property type="evidence" value="ECO:0007669"/>
    <property type="project" value="InterPro"/>
</dbReference>
<dbReference type="OrthoDB" id="428841at2759"/>